<dbReference type="OrthoDB" id="10267127at2759"/>
<keyword evidence="2" id="KW-1185">Reference proteome</keyword>
<gene>
    <name evidence="1" type="ORF">DFQ27_005849</name>
</gene>
<evidence type="ECO:0008006" key="3">
    <source>
        <dbReference type="Google" id="ProtNLM"/>
    </source>
</evidence>
<accession>A0A9P6U2C7</accession>
<dbReference type="EMBL" id="JAAAJB010000420">
    <property type="protein sequence ID" value="KAG0256213.1"/>
    <property type="molecule type" value="Genomic_DNA"/>
</dbReference>
<name>A0A9P6U2C7_9FUNG</name>
<proteinExistence type="predicted"/>
<sequence length="537" mass="61408">MGLLALASSVFADAVVVNDKPYRLQTVENTTHVWSTTVPGVSGSDAYYYAEFDDAMEVTRDFFDRRLSDSSKTASPNDFFGRMDNFYTLPKLKQIYNDVRPKRSPVFDNRQIATMHFEVDEAGFAAMMKNATERDKKKKIKLDARFTFVNADVFHFSDKVKLSISGNSSRSLGKVSLKVKFKKDAPFYDHPILKLRAEATDPSMMREMLYVDILNAAGVHTSQASWVRVYVNGQPHGFFVMMQDIEEPYIMNTIHQGTITNKTELGSLYQMSQAEAPMVYISDNATDYGEIYDTKFSMNVPKKEKGAKKGAKKDPKEAAERDAMKLERWITFMKDLRDFKSNDADSIANWNKRFELRSFLSAMAVEYLTGAWDLFMRKGHNYLTYFNPVTSRWMFLPTDFDQTFNNGDASPVPESPYTEWVPKGALRPLVTKLIYENEPIKNYFEAILRAITQDVFNSDALYPLIDAYKEQIAGEVEWDMGVDRSNLTGVPFDTTTDDFYQAIEGSIVEGITRKVNGIKPFIKLRAEYVLANIRKRV</sequence>
<dbReference type="AlphaFoldDB" id="A0A9P6U2C7"/>
<dbReference type="InterPro" id="IPR014867">
    <property type="entry name" value="Spore_coat_CotH_CotH2/3/7"/>
</dbReference>
<evidence type="ECO:0000313" key="2">
    <source>
        <dbReference type="Proteomes" id="UP000807716"/>
    </source>
</evidence>
<dbReference type="Pfam" id="PF08757">
    <property type="entry name" value="CotH"/>
    <property type="match status" value="1"/>
</dbReference>
<dbReference type="Proteomes" id="UP000807716">
    <property type="component" value="Unassembled WGS sequence"/>
</dbReference>
<protein>
    <recommendedName>
        <fullName evidence="3">Spore coat protein CotH</fullName>
    </recommendedName>
</protein>
<dbReference type="PANTHER" id="PTHR40050">
    <property type="entry name" value="INNER SPORE COAT PROTEIN H"/>
    <property type="match status" value="1"/>
</dbReference>
<dbReference type="PANTHER" id="PTHR40050:SF1">
    <property type="entry name" value="INNER SPORE COAT PROTEIN H"/>
    <property type="match status" value="1"/>
</dbReference>
<organism evidence="1 2">
    <name type="scientific">Actinomortierella ambigua</name>
    <dbReference type="NCBI Taxonomy" id="1343610"/>
    <lineage>
        <taxon>Eukaryota</taxon>
        <taxon>Fungi</taxon>
        <taxon>Fungi incertae sedis</taxon>
        <taxon>Mucoromycota</taxon>
        <taxon>Mortierellomycotina</taxon>
        <taxon>Mortierellomycetes</taxon>
        <taxon>Mortierellales</taxon>
        <taxon>Mortierellaceae</taxon>
        <taxon>Actinomortierella</taxon>
    </lineage>
</organism>
<evidence type="ECO:0000313" key="1">
    <source>
        <dbReference type="EMBL" id="KAG0256213.1"/>
    </source>
</evidence>
<comment type="caution">
    <text evidence="1">The sequence shown here is derived from an EMBL/GenBank/DDBJ whole genome shotgun (WGS) entry which is preliminary data.</text>
</comment>
<reference evidence="1" key="1">
    <citation type="journal article" date="2020" name="Fungal Divers.">
        <title>Resolving the Mortierellaceae phylogeny through synthesis of multi-gene phylogenetics and phylogenomics.</title>
        <authorList>
            <person name="Vandepol N."/>
            <person name="Liber J."/>
            <person name="Desiro A."/>
            <person name="Na H."/>
            <person name="Kennedy M."/>
            <person name="Barry K."/>
            <person name="Grigoriev I.V."/>
            <person name="Miller A.N."/>
            <person name="O'Donnell K."/>
            <person name="Stajich J.E."/>
            <person name="Bonito G."/>
        </authorList>
    </citation>
    <scope>NUCLEOTIDE SEQUENCE</scope>
    <source>
        <strain evidence="1">BC1065</strain>
    </source>
</reference>